<proteinExistence type="predicted"/>
<dbReference type="PANTHER" id="PTHR33781:SF4">
    <property type="entry name" value="PROTEIN PHYTOCHROME KINASE SUBSTRATE 1"/>
    <property type="match status" value="1"/>
</dbReference>
<evidence type="ECO:0000313" key="2">
    <source>
        <dbReference type="Proteomes" id="UP001141806"/>
    </source>
</evidence>
<dbReference type="AlphaFoldDB" id="A0A9Q0H9C2"/>
<organism evidence="1 2">
    <name type="scientific">Protea cynaroides</name>
    <dbReference type="NCBI Taxonomy" id="273540"/>
    <lineage>
        <taxon>Eukaryota</taxon>
        <taxon>Viridiplantae</taxon>
        <taxon>Streptophyta</taxon>
        <taxon>Embryophyta</taxon>
        <taxon>Tracheophyta</taxon>
        <taxon>Spermatophyta</taxon>
        <taxon>Magnoliopsida</taxon>
        <taxon>Proteales</taxon>
        <taxon>Proteaceae</taxon>
        <taxon>Protea</taxon>
    </lineage>
</organism>
<sequence>MATVSLPSVCDASFSPYLNSTEQTFILKLAELTRNPSPTINGPLESPSHYQISLGRKKTDGEISVFGAERYFHGGIDNDTPRIAEKVVVKQHQRDESPNLQFVKPKIKHRTPSICSKLSWNSQSALLPSVLKDQSLHKQNRLQGKKFFAIFGSNFSCSDKKSIDVNNKSNVNYGKEMITKEPTKIDHGPIDLVGTGINQKQFKEDMFLEFGKLRFSVVGEEEEEKLRKSLGIFGSPIGDLRLNQERELNMLTWDAIPEIKNTPAFFGSGGYAKHELDIESDASSDLFEIESLTENAHRCLIRQESYGMSSCVTPTCYEPSEGSIDWSVVTARAAKFSTVLDHEERGSVSSALTSDDMILTTTTMTKTRTTSTSRKERRPIMLSGCRSNKALKVANDAYKMLEKRNPNAKSKIGER</sequence>
<comment type="caution">
    <text evidence="1">The sequence shown here is derived from an EMBL/GenBank/DDBJ whole genome shotgun (WGS) entry which is preliminary data.</text>
</comment>
<reference evidence="1" key="1">
    <citation type="journal article" date="2023" name="Plant J.">
        <title>The genome of the king protea, Protea cynaroides.</title>
        <authorList>
            <person name="Chang J."/>
            <person name="Duong T.A."/>
            <person name="Schoeman C."/>
            <person name="Ma X."/>
            <person name="Roodt D."/>
            <person name="Barker N."/>
            <person name="Li Z."/>
            <person name="Van de Peer Y."/>
            <person name="Mizrachi E."/>
        </authorList>
    </citation>
    <scope>NUCLEOTIDE SEQUENCE</scope>
    <source>
        <tissue evidence="1">Young leaves</tissue>
    </source>
</reference>
<dbReference type="OrthoDB" id="1916150at2759"/>
<dbReference type="GO" id="GO:0009638">
    <property type="term" value="P:phototropism"/>
    <property type="evidence" value="ECO:0007669"/>
    <property type="project" value="InterPro"/>
</dbReference>
<name>A0A9Q0H9C2_9MAGN</name>
<evidence type="ECO:0000313" key="1">
    <source>
        <dbReference type="EMBL" id="KAJ4960490.1"/>
    </source>
</evidence>
<dbReference type="InterPro" id="IPR039615">
    <property type="entry name" value="PKS"/>
</dbReference>
<dbReference type="Proteomes" id="UP001141806">
    <property type="component" value="Unassembled WGS sequence"/>
</dbReference>
<dbReference type="EMBL" id="JAMYWD010000009">
    <property type="protein sequence ID" value="KAJ4960490.1"/>
    <property type="molecule type" value="Genomic_DNA"/>
</dbReference>
<gene>
    <name evidence="1" type="ORF">NE237_020400</name>
</gene>
<protein>
    <submittedName>
        <fullName evidence="1">Uncharacterized protein</fullName>
    </submittedName>
</protein>
<keyword evidence="2" id="KW-1185">Reference proteome</keyword>
<accession>A0A9Q0H9C2</accession>
<dbReference type="PANTHER" id="PTHR33781">
    <property type="entry name" value="PROTEIN PHYTOCHROME KINASE SUBSTRATE 1-RELATED"/>
    <property type="match status" value="1"/>
</dbReference>